<organism evidence="2 3">
    <name type="scientific">Neisseria zoodegmatis</name>
    <dbReference type="NCBI Taxonomy" id="326523"/>
    <lineage>
        <taxon>Bacteria</taxon>
        <taxon>Pseudomonadati</taxon>
        <taxon>Pseudomonadota</taxon>
        <taxon>Betaproteobacteria</taxon>
        <taxon>Neisseriales</taxon>
        <taxon>Neisseriaceae</taxon>
        <taxon>Neisseria</taxon>
    </lineage>
</organism>
<evidence type="ECO:0000313" key="3">
    <source>
        <dbReference type="Proteomes" id="UP000254055"/>
    </source>
</evidence>
<name>A0A378WUY7_9NEIS</name>
<keyword evidence="1" id="KW-1133">Transmembrane helix</keyword>
<protein>
    <submittedName>
        <fullName evidence="2">Uncharacterized protein</fullName>
    </submittedName>
</protein>
<gene>
    <name evidence="2" type="ORF">NCTC12229_01776</name>
</gene>
<keyword evidence="1" id="KW-0812">Transmembrane</keyword>
<proteinExistence type="predicted"/>
<evidence type="ECO:0000313" key="2">
    <source>
        <dbReference type="EMBL" id="SUA44291.1"/>
    </source>
</evidence>
<dbReference type="Proteomes" id="UP000254055">
    <property type="component" value="Unassembled WGS sequence"/>
</dbReference>
<dbReference type="AlphaFoldDB" id="A0A378WUY7"/>
<dbReference type="RefSeq" id="WP_115134365.1">
    <property type="nucleotide sequence ID" value="NZ_UGRS01000002.1"/>
</dbReference>
<accession>A0A378WUY7</accession>
<dbReference type="OrthoDB" id="8607356at2"/>
<keyword evidence="1" id="KW-0472">Membrane</keyword>
<feature type="transmembrane region" description="Helical" evidence="1">
    <location>
        <begin position="51"/>
        <end position="72"/>
    </location>
</feature>
<dbReference type="EMBL" id="UGRS01000002">
    <property type="protein sequence ID" value="SUA44291.1"/>
    <property type="molecule type" value="Genomic_DNA"/>
</dbReference>
<reference evidence="2 3" key="1">
    <citation type="submission" date="2018-06" db="EMBL/GenBank/DDBJ databases">
        <authorList>
            <consortium name="Pathogen Informatics"/>
            <person name="Doyle S."/>
        </authorList>
    </citation>
    <scope>NUCLEOTIDE SEQUENCE [LARGE SCALE GENOMIC DNA]</scope>
    <source>
        <strain evidence="2 3">NCTC12229</strain>
    </source>
</reference>
<sequence length="391" mass="44918">MDWPIPDIPEVVKLEKYRFDKPLFWFAGLFIIFLLSVPVILSLWQNRPFSLLFWVLLFGVPLLLWGSLRLMFFSWEYSRKSQFDAWEVEKNRIRQHWQNWAQKNIAVVGSGIYLPESLNVSDVLAQQGEMRKGSPAVFDRAEKDDYEIKEDIFKEFGGFVESMLAALPYKELLVCLDVANEYSREEDFQALSDYLNYSGISEQVQTEISLLEHGIEALGNWIQTTPEKLVVVLSLALNEDEDNAAPESAAWFAFVPKQSAAKQQANIQGYVFRQIELDYEDNEALGELVRKKYAPYALKDKEPSAMWLGNIAPDKMSVLLENLYASGLKFWRGKDGVEVLTTDRYFDGAVNSHWLVLWFALNSEMSGKDVLWLAGDQQKVYLGLVSFSHTS</sequence>
<feature type="transmembrane region" description="Helical" evidence="1">
    <location>
        <begin position="23"/>
        <end position="45"/>
    </location>
</feature>
<evidence type="ECO:0000256" key="1">
    <source>
        <dbReference type="SAM" id="Phobius"/>
    </source>
</evidence>